<proteinExistence type="predicted"/>
<sequence length="401" mass="44326">MADGTDVFAAKGSVFGSTIADRLKNSNVSQIDKIITVVNGKLKWNEDFESLKYFIKTTLNLTGKWSSLGGHLKPFDEDSGRLIVSSLPYNDTGYPCSSTICDNILPGELETGVSEHAKANIACQTFGEETVEIQTLHTNSQVNRTQQVITDIKSLKTTIIKLESIVHSLENTIKDHDAVEEERDSLQLAIRLIAQDKYCQNEAATSATINSESCNHKEWSKNKSELLNEDINNSSGHLENNHERFEVNSIHSTHTSREQPHSAPNPDLHVETISPNKQTPCQSNNDENNQVKKSNSDSPIVLIGDSIVKNINPKKISKKKVIKRTFPGKNAEEIKHEIKSIPTNSTPSHVIIHVGTNNLPINTADECVKNIEDLAHSGKARFPGSRIALSSIIGWHDIDIT</sequence>
<organism evidence="3 4">
    <name type="scientific">Paramuricea clavata</name>
    <name type="common">Red gorgonian</name>
    <name type="synonym">Violescent sea-whip</name>
    <dbReference type="NCBI Taxonomy" id="317549"/>
    <lineage>
        <taxon>Eukaryota</taxon>
        <taxon>Metazoa</taxon>
        <taxon>Cnidaria</taxon>
        <taxon>Anthozoa</taxon>
        <taxon>Octocorallia</taxon>
        <taxon>Malacalcyonacea</taxon>
        <taxon>Plexauridae</taxon>
        <taxon>Paramuricea</taxon>
    </lineage>
</organism>
<keyword evidence="1" id="KW-0175">Coiled coil</keyword>
<feature type="compositionally biased region" description="Polar residues" evidence="2">
    <location>
        <begin position="273"/>
        <end position="297"/>
    </location>
</feature>
<evidence type="ECO:0000256" key="2">
    <source>
        <dbReference type="SAM" id="MobiDB-lite"/>
    </source>
</evidence>
<feature type="region of interest" description="Disordered" evidence="2">
    <location>
        <begin position="250"/>
        <end position="297"/>
    </location>
</feature>
<dbReference type="Gene3D" id="3.40.50.12690">
    <property type="match status" value="1"/>
</dbReference>
<keyword evidence="4" id="KW-1185">Reference proteome</keyword>
<protein>
    <submittedName>
        <fullName evidence="3">Uncharacterized protein</fullName>
    </submittedName>
</protein>
<comment type="caution">
    <text evidence="3">The sequence shown here is derived from an EMBL/GenBank/DDBJ whole genome shotgun (WGS) entry which is preliminary data.</text>
</comment>
<reference evidence="3" key="1">
    <citation type="submission" date="2020-04" db="EMBL/GenBank/DDBJ databases">
        <authorList>
            <person name="Alioto T."/>
            <person name="Alioto T."/>
            <person name="Gomez Garrido J."/>
        </authorList>
    </citation>
    <scope>NUCLEOTIDE SEQUENCE</scope>
    <source>
        <strain evidence="3">A484AB</strain>
    </source>
</reference>
<dbReference type="EMBL" id="CACRXK020000251">
    <property type="protein sequence ID" value="CAB3980029.1"/>
    <property type="molecule type" value="Genomic_DNA"/>
</dbReference>
<accession>A0A7D9HAU8</accession>
<gene>
    <name evidence="3" type="ORF">PACLA_8A063643</name>
</gene>
<evidence type="ECO:0000313" key="4">
    <source>
        <dbReference type="Proteomes" id="UP001152795"/>
    </source>
</evidence>
<evidence type="ECO:0000313" key="3">
    <source>
        <dbReference type="EMBL" id="CAB3980029.1"/>
    </source>
</evidence>
<dbReference type="Proteomes" id="UP001152795">
    <property type="component" value="Unassembled WGS sequence"/>
</dbReference>
<feature type="coiled-coil region" evidence="1">
    <location>
        <begin position="152"/>
        <end position="189"/>
    </location>
</feature>
<dbReference type="SUPFAM" id="SSF52266">
    <property type="entry name" value="SGNH hydrolase"/>
    <property type="match status" value="1"/>
</dbReference>
<evidence type="ECO:0000256" key="1">
    <source>
        <dbReference type="SAM" id="Coils"/>
    </source>
</evidence>
<dbReference type="AlphaFoldDB" id="A0A7D9HAU8"/>
<name>A0A7D9HAU8_PARCT</name>